<evidence type="ECO:0000313" key="3">
    <source>
        <dbReference type="Proteomes" id="UP000226192"/>
    </source>
</evidence>
<reference evidence="2 3" key="1">
    <citation type="submission" date="2017-06" db="EMBL/GenBank/DDBJ databases">
        <title>Ant-infecting Ophiocordyceps genomes reveal a high diversity of potential behavioral manipulation genes and a possible major role for enterotoxins.</title>
        <authorList>
            <person name="De Bekker C."/>
            <person name="Evans H.C."/>
            <person name="Brachmann A."/>
            <person name="Hughes D.P."/>
        </authorList>
    </citation>
    <scope>NUCLEOTIDE SEQUENCE [LARGE SCALE GENOMIC DNA]</scope>
    <source>
        <strain evidence="2 3">Map64</strain>
    </source>
</reference>
<dbReference type="SUPFAM" id="SSF48208">
    <property type="entry name" value="Six-hairpin glycosidases"/>
    <property type="match status" value="1"/>
</dbReference>
<dbReference type="InterPro" id="IPR035396">
    <property type="entry name" value="Bac_rhamnosid6H"/>
</dbReference>
<dbReference type="PANTHER" id="PTHR34987:SF5">
    <property type="entry name" value="ALPHA-RHAMNOSIDASE"/>
    <property type="match status" value="1"/>
</dbReference>
<evidence type="ECO:0000259" key="1">
    <source>
        <dbReference type="Pfam" id="PF17389"/>
    </source>
</evidence>
<dbReference type="EMBL" id="NJET01000006">
    <property type="protein sequence ID" value="PHH66618.1"/>
    <property type="molecule type" value="Genomic_DNA"/>
</dbReference>
<dbReference type="STRING" id="1399860.A0A2C5XLT9"/>
<keyword evidence="3" id="KW-1185">Reference proteome</keyword>
<name>A0A2C5XLT9_9HYPO</name>
<dbReference type="GO" id="GO:0005975">
    <property type="term" value="P:carbohydrate metabolic process"/>
    <property type="evidence" value="ECO:0007669"/>
    <property type="project" value="InterPro"/>
</dbReference>
<accession>A0A2C5XLT9</accession>
<sequence>MVLGTPTVQRPSWQKYIRSPETRVIKPVDVMPHRIVGGVKYSHNLLHGNRTFLVRHSVLEDPPSLVVDFGRVVVGLLEIDFGGSHNLSAARPGIRLAFSETLEFLSHRSDYTRSDNARGDDKITNGTDQIAVRDGAYTWRNTRGCQYGRKVCADGLHGFRYVKISLDALKCDSPYTSSLGLVAISSVRLQWSGYLGTKESYLGWYEAQSDKDMTQWWYDAVYTAEMSTDMFRANETEPRVGGDGQIEPSSLEGEIALMDGAKRDREPYAGDLAIAALTMYIAHNESEAARNVLENLARHQREDGWIPPAAINNYSLPLFDYPLWWVVSAVDYVLYTGNRSFANGYWSVMTKTLDQYYHGFLSNDTGMLHKPADMGDYAFLPRSGPVTYFNALYIYALRRAGHLATTLDKMDDANRWYALANLVAHALWTRNFDVGHGAFYDGSPCPGAQDDTICDTRAQDGNMLAIVAGVTDQDTSNQILEYWDTLRVEWGSPLFDNSILARDRQLDQCVYPFMSYFEYAARLSVKTKKSPRKSLGKMHSWMARHDPKITTWEAIGAEGKPFEGGYTSMAHGWSTGIVSLLTNYDLGITPLEPGFETWQVCPSFQLGSTKGALATPLGTIKVIQFVETRHRMNEKRTQVEAPYGTAGKICLPYASSGLNANIVVNGYTVWSKRGPTTYVVPQESGMKIVLLDREESREYEVHLPRAEVDTITQGWNPYDSKDESGSK</sequence>
<dbReference type="AlphaFoldDB" id="A0A2C5XLT9"/>
<evidence type="ECO:0000313" key="2">
    <source>
        <dbReference type="EMBL" id="PHH66618.1"/>
    </source>
</evidence>
<gene>
    <name evidence="2" type="ORF">CDD81_6455</name>
</gene>
<dbReference type="GO" id="GO:0003824">
    <property type="term" value="F:catalytic activity"/>
    <property type="evidence" value="ECO:0007669"/>
    <property type="project" value="UniProtKB-ARBA"/>
</dbReference>
<dbReference type="OrthoDB" id="10036721at2759"/>
<comment type="caution">
    <text evidence="2">The sequence shown here is derived from an EMBL/GenBank/DDBJ whole genome shotgun (WGS) entry which is preliminary data.</text>
</comment>
<dbReference type="PANTHER" id="PTHR34987">
    <property type="entry name" value="C, PUTATIVE (AFU_ORTHOLOGUE AFUA_3G02880)-RELATED"/>
    <property type="match status" value="1"/>
</dbReference>
<dbReference type="InterPro" id="IPR008928">
    <property type="entry name" value="6-hairpin_glycosidase_sf"/>
</dbReference>
<feature type="domain" description="Alpha-L-rhamnosidase six-hairpin glycosidase" evidence="1">
    <location>
        <begin position="259"/>
        <end position="476"/>
    </location>
</feature>
<organism evidence="2 3">
    <name type="scientific">Ophiocordyceps australis</name>
    <dbReference type="NCBI Taxonomy" id="1399860"/>
    <lineage>
        <taxon>Eukaryota</taxon>
        <taxon>Fungi</taxon>
        <taxon>Dikarya</taxon>
        <taxon>Ascomycota</taxon>
        <taxon>Pezizomycotina</taxon>
        <taxon>Sordariomycetes</taxon>
        <taxon>Hypocreomycetidae</taxon>
        <taxon>Hypocreales</taxon>
        <taxon>Ophiocordycipitaceae</taxon>
        <taxon>Ophiocordyceps</taxon>
    </lineage>
</organism>
<dbReference type="Gene3D" id="2.60.420.10">
    <property type="entry name" value="Maltose phosphorylase, domain 3"/>
    <property type="match status" value="1"/>
</dbReference>
<dbReference type="InterPro" id="IPR012341">
    <property type="entry name" value="6hp_glycosidase-like_sf"/>
</dbReference>
<dbReference type="Proteomes" id="UP000226192">
    <property type="component" value="Unassembled WGS sequence"/>
</dbReference>
<dbReference type="Pfam" id="PF17389">
    <property type="entry name" value="Bac_rhamnosid6H"/>
    <property type="match status" value="1"/>
</dbReference>
<proteinExistence type="predicted"/>
<protein>
    <recommendedName>
        <fullName evidence="1">Alpha-L-rhamnosidase six-hairpin glycosidase domain-containing protein</fullName>
    </recommendedName>
</protein>
<dbReference type="Gene3D" id="1.50.10.10">
    <property type="match status" value="1"/>
</dbReference>